<reference evidence="2 3" key="1">
    <citation type="journal article" date="2013" name="ISME J.">
        <title>Comparative genomics of pathogenic lineages of Vibrio nigripulchritudo identifies virulence-associated traits.</title>
        <authorList>
            <person name="Goudenege D."/>
            <person name="Labreuche Y."/>
            <person name="Krin E."/>
            <person name="Ansquer D."/>
            <person name="Mangenot S."/>
            <person name="Calteau A."/>
            <person name="Medigue C."/>
            <person name="Mazel D."/>
            <person name="Polz M.F."/>
            <person name="Le Roux F."/>
        </authorList>
    </citation>
    <scope>NUCLEOTIDE SEQUENCE [LARGE SCALE GENOMIC DNA]</scope>
    <source>
        <strain evidence="2 3">SOn1</strain>
    </source>
</reference>
<comment type="caution">
    <text evidence="2">The sequence shown here is derived from an EMBL/GenBank/DDBJ whole genome shotgun (WGS) entry which is preliminary data.</text>
</comment>
<dbReference type="CDD" id="cd00519">
    <property type="entry name" value="Lipase_3"/>
    <property type="match status" value="1"/>
</dbReference>
<dbReference type="SUPFAM" id="SSF53474">
    <property type="entry name" value="alpha/beta-Hydrolases"/>
    <property type="match status" value="1"/>
</dbReference>
<dbReference type="InterPro" id="IPR029058">
    <property type="entry name" value="AB_hydrolase_fold"/>
</dbReference>
<dbReference type="AlphaFoldDB" id="A0AAV2VT89"/>
<accession>A0AAV2VT89</accession>
<dbReference type="Gene3D" id="3.40.50.1820">
    <property type="entry name" value="alpha/beta hydrolase"/>
    <property type="match status" value="1"/>
</dbReference>
<evidence type="ECO:0000313" key="3">
    <source>
        <dbReference type="Proteomes" id="UP000018211"/>
    </source>
</evidence>
<proteinExistence type="predicted"/>
<feature type="domain" description="Fungal lipase-type" evidence="1">
    <location>
        <begin position="77"/>
        <end position="204"/>
    </location>
</feature>
<dbReference type="PANTHER" id="PTHR45856:SF24">
    <property type="entry name" value="FUNGAL LIPASE-LIKE DOMAIN-CONTAINING PROTEIN"/>
    <property type="match status" value="1"/>
</dbReference>
<dbReference type="PANTHER" id="PTHR45856">
    <property type="entry name" value="ALPHA/BETA-HYDROLASES SUPERFAMILY PROTEIN"/>
    <property type="match status" value="1"/>
</dbReference>
<dbReference type="Proteomes" id="UP000018211">
    <property type="component" value="Unassembled WGS sequence"/>
</dbReference>
<gene>
    <name evidence="2" type="ORF">VIBNISOn1_410071</name>
</gene>
<sequence length="271" mass="31404">MFSVQPYNTNLCKDNAYWMARLSKEVYKKTSDIDQKPNSEAILESIRSEDNGFFRVKGFDRNSAQAALVEHEKFVSIVFRGTNEIEDWIDNINAFSVKALFGEFHRGFLKSVDDLWLDIEKELESCQSEQRKPVFIAGHSLGGAMATITAAKFIHEDKPFISVYTFGQPRALSQDTARLFNVECKNRYFRFHNNNDLVTRVPARLMGYSHVGSYLYITNEGKIHEDVGNWFRFLDHVEGAFESVKQKKSLDMISDHDMDEYLKHIKNFNIE</sequence>
<organism evidence="2 3">
    <name type="scientific">Vibrio nigripulchritudo SOn1</name>
    <dbReference type="NCBI Taxonomy" id="1238450"/>
    <lineage>
        <taxon>Bacteria</taxon>
        <taxon>Pseudomonadati</taxon>
        <taxon>Pseudomonadota</taxon>
        <taxon>Gammaproteobacteria</taxon>
        <taxon>Vibrionales</taxon>
        <taxon>Vibrionaceae</taxon>
        <taxon>Vibrio</taxon>
    </lineage>
</organism>
<protein>
    <submittedName>
        <fullName evidence="2">Lipase, class 3</fullName>
    </submittedName>
</protein>
<dbReference type="Pfam" id="PF01764">
    <property type="entry name" value="Lipase_3"/>
    <property type="match status" value="1"/>
</dbReference>
<dbReference type="InterPro" id="IPR002921">
    <property type="entry name" value="Fungal_lipase-type"/>
</dbReference>
<dbReference type="GO" id="GO:0006629">
    <property type="term" value="P:lipid metabolic process"/>
    <property type="evidence" value="ECO:0007669"/>
    <property type="project" value="InterPro"/>
</dbReference>
<evidence type="ECO:0000313" key="2">
    <source>
        <dbReference type="EMBL" id="CCO47918.1"/>
    </source>
</evidence>
<name>A0AAV2VT89_9VIBR</name>
<dbReference type="RefSeq" id="WP_022612571.1">
    <property type="nucleotide sequence ID" value="NZ_LK391965.1"/>
</dbReference>
<evidence type="ECO:0000259" key="1">
    <source>
        <dbReference type="Pfam" id="PF01764"/>
    </source>
</evidence>
<dbReference type="InterPro" id="IPR051218">
    <property type="entry name" value="Sec_MonoDiacylglyc_Lipase"/>
</dbReference>
<dbReference type="EMBL" id="CAOF01000133">
    <property type="protein sequence ID" value="CCO47918.1"/>
    <property type="molecule type" value="Genomic_DNA"/>
</dbReference>